<protein>
    <submittedName>
        <fullName evidence="2">Uncharacterized protein</fullName>
    </submittedName>
</protein>
<reference evidence="2 3" key="1">
    <citation type="journal article" date="2024" name="Nat. Commun.">
        <title>Phylogenomics reveals the evolutionary origins of lichenization in chlorophyte algae.</title>
        <authorList>
            <person name="Puginier C."/>
            <person name="Libourel C."/>
            <person name="Otte J."/>
            <person name="Skaloud P."/>
            <person name="Haon M."/>
            <person name="Grisel S."/>
            <person name="Petersen M."/>
            <person name="Berrin J.G."/>
            <person name="Delaux P.M."/>
            <person name="Dal Grande F."/>
            <person name="Keller J."/>
        </authorList>
    </citation>
    <scope>NUCLEOTIDE SEQUENCE [LARGE SCALE GENOMIC DNA]</scope>
    <source>
        <strain evidence="2 3">SAG 2043</strain>
    </source>
</reference>
<comment type="caution">
    <text evidence="2">The sequence shown here is derived from an EMBL/GenBank/DDBJ whole genome shotgun (WGS) entry which is preliminary data.</text>
</comment>
<feature type="region of interest" description="Disordered" evidence="1">
    <location>
        <begin position="82"/>
        <end position="103"/>
    </location>
</feature>
<evidence type="ECO:0000256" key="1">
    <source>
        <dbReference type="SAM" id="MobiDB-lite"/>
    </source>
</evidence>
<keyword evidence="3" id="KW-1185">Reference proteome</keyword>
<accession>A0AAW1Q2C6</accession>
<proteinExistence type="predicted"/>
<dbReference type="SUPFAM" id="SSF48452">
    <property type="entry name" value="TPR-like"/>
    <property type="match status" value="1"/>
</dbReference>
<dbReference type="AlphaFoldDB" id="A0AAW1Q2C6"/>
<evidence type="ECO:0000313" key="3">
    <source>
        <dbReference type="Proteomes" id="UP001489004"/>
    </source>
</evidence>
<evidence type="ECO:0000313" key="2">
    <source>
        <dbReference type="EMBL" id="KAK9814304.1"/>
    </source>
</evidence>
<sequence>MAKSQSDCVAAIKRCSDGIAADRYASNLYLERAMRYLDMKQYPAALDDAMLSTKLKPEWRALELSPGDPKSLAALKGIENTLRSQQDTKYGSQESSGPSRHSS</sequence>
<dbReference type="InterPro" id="IPR011990">
    <property type="entry name" value="TPR-like_helical_dom_sf"/>
</dbReference>
<dbReference type="EMBL" id="JALJOR010000007">
    <property type="protein sequence ID" value="KAK9814304.1"/>
    <property type="molecule type" value="Genomic_DNA"/>
</dbReference>
<dbReference type="Gene3D" id="1.25.40.10">
    <property type="entry name" value="Tetratricopeptide repeat domain"/>
    <property type="match status" value="1"/>
</dbReference>
<dbReference type="Proteomes" id="UP001489004">
    <property type="component" value="Unassembled WGS sequence"/>
</dbReference>
<gene>
    <name evidence="2" type="ORF">WJX72_003676</name>
</gene>
<organism evidence="2 3">
    <name type="scientific">[Myrmecia] bisecta</name>
    <dbReference type="NCBI Taxonomy" id="41462"/>
    <lineage>
        <taxon>Eukaryota</taxon>
        <taxon>Viridiplantae</taxon>
        <taxon>Chlorophyta</taxon>
        <taxon>core chlorophytes</taxon>
        <taxon>Trebouxiophyceae</taxon>
        <taxon>Trebouxiales</taxon>
        <taxon>Trebouxiaceae</taxon>
        <taxon>Myrmecia</taxon>
    </lineage>
</organism>
<name>A0AAW1Q2C6_9CHLO</name>